<name>A0A448XDM6_9PLAT</name>
<evidence type="ECO:0000313" key="3">
    <source>
        <dbReference type="Proteomes" id="UP000784294"/>
    </source>
</evidence>
<sequence>MNLQLLAPPNDDDGVNLCLFHDSATSFARLKRLFQSAGLTPRLTMSVIAIHSALITWTGQPEAGNRSSFSLRSRSQSGQNADSTGRDGENEPRTSRSVGSAAFFLRGLHSSVWSLILLSVLVVRSHKPPHHTFSSQLWS</sequence>
<dbReference type="AlphaFoldDB" id="A0A448XDM6"/>
<protein>
    <submittedName>
        <fullName evidence="2">Uncharacterized protein</fullName>
    </submittedName>
</protein>
<gene>
    <name evidence="2" type="ORF">PXEA_LOCUS27828</name>
</gene>
<comment type="caution">
    <text evidence="2">The sequence shown here is derived from an EMBL/GenBank/DDBJ whole genome shotgun (WGS) entry which is preliminary data.</text>
</comment>
<organism evidence="2 3">
    <name type="scientific">Protopolystoma xenopodis</name>
    <dbReference type="NCBI Taxonomy" id="117903"/>
    <lineage>
        <taxon>Eukaryota</taxon>
        <taxon>Metazoa</taxon>
        <taxon>Spiralia</taxon>
        <taxon>Lophotrochozoa</taxon>
        <taxon>Platyhelminthes</taxon>
        <taxon>Monogenea</taxon>
        <taxon>Polyopisthocotylea</taxon>
        <taxon>Polystomatidea</taxon>
        <taxon>Polystomatidae</taxon>
        <taxon>Protopolystoma</taxon>
    </lineage>
</organism>
<keyword evidence="3" id="KW-1185">Reference proteome</keyword>
<dbReference type="Proteomes" id="UP000784294">
    <property type="component" value="Unassembled WGS sequence"/>
</dbReference>
<feature type="region of interest" description="Disordered" evidence="1">
    <location>
        <begin position="60"/>
        <end position="95"/>
    </location>
</feature>
<accession>A0A448XDM6</accession>
<evidence type="ECO:0000313" key="2">
    <source>
        <dbReference type="EMBL" id="VEL34388.1"/>
    </source>
</evidence>
<feature type="compositionally biased region" description="Basic and acidic residues" evidence="1">
    <location>
        <begin position="84"/>
        <end position="94"/>
    </location>
</feature>
<evidence type="ECO:0000256" key="1">
    <source>
        <dbReference type="SAM" id="MobiDB-lite"/>
    </source>
</evidence>
<proteinExistence type="predicted"/>
<reference evidence="2" key="1">
    <citation type="submission" date="2018-11" db="EMBL/GenBank/DDBJ databases">
        <authorList>
            <consortium name="Pathogen Informatics"/>
        </authorList>
    </citation>
    <scope>NUCLEOTIDE SEQUENCE</scope>
</reference>
<dbReference type="EMBL" id="CAAALY010247551">
    <property type="protein sequence ID" value="VEL34388.1"/>
    <property type="molecule type" value="Genomic_DNA"/>
</dbReference>
<feature type="compositionally biased region" description="Low complexity" evidence="1">
    <location>
        <begin position="66"/>
        <end position="77"/>
    </location>
</feature>